<evidence type="ECO:0000259" key="4">
    <source>
        <dbReference type="PROSITE" id="PS50109"/>
    </source>
</evidence>
<keyword evidence="6" id="KW-1185">Reference proteome</keyword>
<evidence type="ECO:0000256" key="3">
    <source>
        <dbReference type="ARBA" id="ARBA00022553"/>
    </source>
</evidence>
<name>A0A848LYG1_9BACT</name>
<dbReference type="PROSITE" id="PS50109">
    <property type="entry name" value="HIS_KIN"/>
    <property type="match status" value="1"/>
</dbReference>
<gene>
    <name evidence="5" type="ORF">HG543_51045</name>
</gene>
<dbReference type="InterPro" id="IPR035965">
    <property type="entry name" value="PAS-like_dom_sf"/>
</dbReference>
<dbReference type="InterPro" id="IPR004358">
    <property type="entry name" value="Sig_transdc_His_kin-like_C"/>
</dbReference>
<evidence type="ECO:0000256" key="2">
    <source>
        <dbReference type="ARBA" id="ARBA00012438"/>
    </source>
</evidence>
<dbReference type="Proteomes" id="UP000518300">
    <property type="component" value="Unassembled WGS sequence"/>
</dbReference>
<comment type="caution">
    <text evidence="5">The sequence shown here is derived from an EMBL/GenBank/DDBJ whole genome shotgun (WGS) entry which is preliminary data.</text>
</comment>
<keyword evidence="3" id="KW-0597">Phosphoprotein</keyword>
<dbReference type="InterPro" id="IPR003594">
    <property type="entry name" value="HATPase_dom"/>
</dbReference>
<dbReference type="InterPro" id="IPR036097">
    <property type="entry name" value="HisK_dim/P_sf"/>
</dbReference>
<dbReference type="SMART" id="SM00388">
    <property type="entry name" value="HisKA"/>
    <property type="match status" value="1"/>
</dbReference>
<dbReference type="InterPro" id="IPR000014">
    <property type="entry name" value="PAS"/>
</dbReference>
<evidence type="ECO:0000313" key="6">
    <source>
        <dbReference type="Proteomes" id="UP000518300"/>
    </source>
</evidence>
<dbReference type="Pfam" id="PF02518">
    <property type="entry name" value="HATPase_c"/>
    <property type="match status" value="1"/>
</dbReference>
<dbReference type="SUPFAM" id="SSF55785">
    <property type="entry name" value="PYP-like sensor domain (PAS domain)"/>
    <property type="match status" value="1"/>
</dbReference>
<dbReference type="Gene3D" id="3.30.450.40">
    <property type="match status" value="1"/>
</dbReference>
<dbReference type="Gene3D" id="3.30.450.20">
    <property type="entry name" value="PAS domain"/>
    <property type="match status" value="1"/>
</dbReference>
<dbReference type="EMBL" id="JABBJJ010000540">
    <property type="protein sequence ID" value="NMO23147.1"/>
    <property type="molecule type" value="Genomic_DNA"/>
</dbReference>
<proteinExistence type="predicted"/>
<dbReference type="SUPFAM" id="SSF47384">
    <property type="entry name" value="Homodimeric domain of signal transducing histidine kinase"/>
    <property type="match status" value="1"/>
</dbReference>
<evidence type="ECO:0000313" key="5">
    <source>
        <dbReference type="EMBL" id="NMO23147.1"/>
    </source>
</evidence>
<dbReference type="InterPro" id="IPR005467">
    <property type="entry name" value="His_kinase_dom"/>
</dbReference>
<dbReference type="InterPro" id="IPR013656">
    <property type="entry name" value="PAS_4"/>
</dbReference>
<dbReference type="InterPro" id="IPR029016">
    <property type="entry name" value="GAF-like_dom_sf"/>
</dbReference>
<reference evidence="5 6" key="1">
    <citation type="submission" date="2020-04" db="EMBL/GenBank/DDBJ databases">
        <title>Draft genome of Pyxidicoccus fallax type strain.</title>
        <authorList>
            <person name="Whitworth D.E."/>
        </authorList>
    </citation>
    <scope>NUCLEOTIDE SEQUENCE [LARGE SCALE GENOMIC DNA]</scope>
    <source>
        <strain evidence="5 6">DSM 14698</strain>
    </source>
</reference>
<organism evidence="5 6">
    <name type="scientific">Pyxidicoccus fallax</name>
    <dbReference type="NCBI Taxonomy" id="394095"/>
    <lineage>
        <taxon>Bacteria</taxon>
        <taxon>Pseudomonadati</taxon>
        <taxon>Myxococcota</taxon>
        <taxon>Myxococcia</taxon>
        <taxon>Myxococcales</taxon>
        <taxon>Cystobacterineae</taxon>
        <taxon>Myxococcaceae</taxon>
        <taxon>Pyxidicoccus</taxon>
    </lineage>
</organism>
<dbReference type="SUPFAM" id="SSF55781">
    <property type="entry name" value="GAF domain-like"/>
    <property type="match status" value="1"/>
</dbReference>
<dbReference type="PANTHER" id="PTHR43065">
    <property type="entry name" value="SENSOR HISTIDINE KINASE"/>
    <property type="match status" value="1"/>
</dbReference>
<feature type="domain" description="Histidine kinase" evidence="4">
    <location>
        <begin position="451"/>
        <end position="671"/>
    </location>
</feature>
<accession>A0A848LYG1</accession>
<dbReference type="CDD" id="cd00082">
    <property type="entry name" value="HisKA"/>
    <property type="match status" value="1"/>
</dbReference>
<sequence>MRFLCITADEQHPVAEELRRQGQHVSVVASVAEAGLALGHGPVDVLVVEAAALAADARWLESLRTRTRPDEPLVLGLAREATDAELAPLMNGVVDEYLVAPFTPGDVRARMRMLERRGTKRRQRRTSEAAARGEMDRLAAIIQTQADVALAGLDLDEIMRLLCERARVLCGADGAAVALVEGDEVHYRVTTGSVAAHTGFRLKVEGSLTGSSLLRGDVMRTDDTENDVRVNLKSARQVGARSMICVPLWRDALPVGALNVISVRPHAFDDRDVRTLELMAGLLGAAMGNAAEARARQELMAQRTAALDALQESQELFASFMNNSPVVAVIKDEQGRRIWVNEQYRRFFRLPEGADLSKLDDMELMPQVSAEHVRREDRMVLASGKPSVSEAMIPTPDGGERYWLMYRFLVKDQPGKRLLGSVSLDVTDRKAMQAQLVVSDRLAAVGTLAAGVAHEINNPLAFVLSNLSFLSGELQGVARELPPGRTAEMEEVLREASDGAHRVRQIVRDLRTFSRGDDEVATSVNIQAVLESAITMARGELKMRAQIVREYREVPLVEGNEGRFGQVFLNLLINAAQAIPEGKPDQNEVRLVLRQSGDRVIVEVHDTGSGMPPEVRARIFDPFFTTKPVGEGTGLGLSICHGIVTGFGGEITVESEEGRGSVFRVSLPVAQRARESVIPRPLPLHLLS</sequence>
<dbReference type="PRINTS" id="PR00344">
    <property type="entry name" value="BCTRLSENSOR"/>
</dbReference>
<dbReference type="Gene3D" id="3.30.565.10">
    <property type="entry name" value="Histidine kinase-like ATPase, C-terminal domain"/>
    <property type="match status" value="1"/>
</dbReference>
<dbReference type="Pfam" id="PF00512">
    <property type="entry name" value="HisKA"/>
    <property type="match status" value="1"/>
</dbReference>
<dbReference type="Gene3D" id="1.10.287.130">
    <property type="match status" value="1"/>
</dbReference>
<dbReference type="PANTHER" id="PTHR43065:SF50">
    <property type="entry name" value="HISTIDINE KINASE"/>
    <property type="match status" value="1"/>
</dbReference>
<dbReference type="RefSeq" id="WP_169352255.1">
    <property type="nucleotide sequence ID" value="NZ_JABBJJ010000540.1"/>
</dbReference>
<dbReference type="InterPro" id="IPR003018">
    <property type="entry name" value="GAF"/>
</dbReference>
<dbReference type="SUPFAM" id="SSF55874">
    <property type="entry name" value="ATPase domain of HSP90 chaperone/DNA topoisomerase II/histidine kinase"/>
    <property type="match status" value="1"/>
</dbReference>
<dbReference type="InterPro" id="IPR003661">
    <property type="entry name" value="HisK_dim/P_dom"/>
</dbReference>
<dbReference type="Pfam" id="PF08448">
    <property type="entry name" value="PAS_4"/>
    <property type="match status" value="1"/>
</dbReference>
<dbReference type="NCBIfam" id="TIGR00229">
    <property type="entry name" value="sensory_box"/>
    <property type="match status" value="1"/>
</dbReference>
<protein>
    <recommendedName>
        <fullName evidence="2">histidine kinase</fullName>
        <ecNumber evidence="2">2.7.13.3</ecNumber>
    </recommendedName>
</protein>
<dbReference type="EC" id="2.7.13.3" evidence="2"/>
<evidence type="ECO:0000256" key="1">
    <source>
        <dbReference type="ARBA" id="ARBA00000085"/>
    </source>
</evidence>
<comment type="catalytic activity">
    <reaction evidence="1">
        <text>ATP + protein L-histidine = ADP + protein N-phospho-L-histidine.</text>
        <dbReference type="EC" id="2.7.13.3"/>
    </reaction>
</comment>
<dbReference type="SMART" id="SM00387">
    <property type="entry name" value="HATPase_c"/>
    <property type="match status" value="1"/>
</dbReference>
<dbReference type="InterPro" id="IPR036890">
    <property type="entry name" value="HATPase_C_sf"/>
</dbReference>
<dbReference type="AlphaFoldDB" id="A0A848LYG1"/>
<dbReference type="Pfam" id="PF13185">
    <property type="entry name" value="GAF_2"/>
    <property type="match status" value="1"/>
</dbReference>
<dbReference type="GO" id="GO:0000155">
    <property type="term" value="F:phosphorelay sensor kinase activity"/>
    <property type="evidence" value="ECO:0007669"/>
    <property type="project" value="InterPro"/>
</dbReference>
<dbReference type="SMART" id="SM00065">
    <property type="entry name" value="GAF"/>
    <property type="match status" value="1"/>
</dbReference>